<dbReference type="PROSITE" id="PS50011">
    <property type="entry name" value="PROTEIN_KINASE_DOM"/>
    <property type="match status" value="1"/>
</dbReference>
<dbReference type="InterPro" id="IPR000719">
    <property type="entry name" value="Prot_kinase_dom"/>
</dbReference>
<keyword evidence="2" id="KW-0472">Membrane</keyword>
<dbReference type="RefSeq" id="WP_013194931.1">
    <property type="nucleotide sequence ID" value="NC_014253.1"/>
</dbReference>
<protein>
    <submittedName>
        <fullName evidence="4">Serine/threonine protein kinase</fullName>
    </submittedName>
</protein>
<organism evidence="4 5">
    <name type="scientific">Methanohalobium evestigatum (strain ATCC BAA-1072 / DSM 3721 / NBRC 107634 / OCM 161 / Z-7303)</name>
    <dbReference type="NCBI Taxonomy" id="644295"/>
    <lineage>
        <taxon>Archaea</taxon>
        <taxon>Methanobacteriati</taxon>
        <taxon>Methanobacteriota</taxon>
        <taxon>Stenosarchaea group</taxon>
        <taxon>Methanomicrobia</taxon>
        <taxon>Methanosarcinales</taxon>
        <taxon>Methanosarcinaceae</taxon>
        <taxon>Methanohalobium</taxon>
    </lineage>
</organism>
<comment type="similarity">
    <text evidence="1">Belongs to the protein kinase superfamily. ADCK protein kinase family.</text>
</comment>
<dbReference type="Pfam" id="PF03109">
    <property type="entry name" value="ABC1"/>
    <property type="match status" value="1"/>
</dbReference>
<dbReference type="GeneID" id="9347154"/>
<sequence>MAPGTFRKYRMLKRYKDIVDVLIKYEFGHIVDRMGLRPFGSFKSRVGKSVKKEYRYLTGPERARMALEELGPTYVKLGQILSMRHDLIPAKYANEFARLQDNVPPFDFESVKRIIKNDLGKDVSEFFSEFREEPIASASIGQVHYAKLLNGDEVAVKVQRPGIRKVIESDLDIMYSLAGFAEQHIEGAELYKPTDIVDEFSKSIHAEMDYVREATNIERFSNNLKDDPNIYVHKVFWDFCGEYVLTTEYIRGIKGDDFEKIDEYGFNRYKIAENGGQSFMKQVFEDGVFHADAHSGNVLIMWDGKIALLDFGMVGYLPDYIRKGLVDTLIAIVERDTSKYIEILREFGMVGYDVDTSKLTLDIEYILNKYYGRPMYHIDGAAMIEDIVAVLRRNWVTIPNNLAMLIKGMMTIAGFGTMMAPGFNIIQIAEPYAKKLMHERLSPKNLSKTAFKDIWEFGRFFHKLPKQMSNILTSVQDGEARIVFKHEGIEPVVSEINAASNRLSFSLIIASIIIGSSLVIQTGMGPVIGGIPLLGLAGFVIAGIFGMGLVIYIIRSGSF</sequence>
<dbReference type="KEGG" id="mev:Metev_1514"/>
<keyword evidence="4" id="KW-0418">Kinase</keyword>
<feature type="domain" description="Protein kinase" evidence="3">
    <location>
        <begin position="129"/>
        <end position="461"/>
    </location>
</feature>
<dbReference type="InterPro" id="IPR050154">
    <property type="entry name" value="UbiB_kinase"/>
</dbReference>
<dbReference type="GO" id="GO:0005524">
    <property type="term" value="F:ATP binding"/>
    <property type="evidence" value="ECO:0007669"/>
    <property type="project" value="InterPro"/>
</dbReference>
<keyword evidence="4" id="KW-0808">Transferase</keyword>
<evidence type="ECO:0000313" key="5">
    <source>
        <dbReference type="Proteomes" id="UP000000391"/>
    </source>
</evidence>
<evidence type="ECO:0000313" key="4">
    <source>
        <dbReference type="EMBL" id="ADI74366.1"/>
    </source>
</evidence>
<keyword evidence="4" id="KW-0723">Serine/threonine-protein kinase</keyword>
<feature type="transmembrane region" description="Helical" evidence="2">
    <location>
        <begin position="402"/>
        <end position="426"/>
    </location>
</feature>
<proteinExistence type="inferred from homology"/>
<feature type="transmembrane region" description="Helical" evidence="2">
    <location>
        <begin position="530"/>
        <end position="554"/>
    </location>
</feature>
<feature type="transmembrane region" description="Helical" evidence="2">
    <location>
        <begin position="503"/>
        <end position="524"/>
    </location>
</feature>
<name>D7E9U4_METEZ</name>
<keyword evidence="5" id="KW-1185">Reference proteome</keyword>
<evidence type="ECO:0000256" key="2">
    <source>
        <dbReference type="SAM" id="Phobius"/>
    </source>
</evidence>
<dbReference type="Proteomes" id="UP000000391">
    <property type="component" value="Chromosome"/>
</dbReference>
<dbReference type="InterPro" id="IPR011009">
    <property type="entry name" value="Kinase-like_dom_sf"/>
</dbReference>
<dbReference type="OrthoDB" id="8087at2157"/>
<dbReference type="PANTHER" id="PTHR10566:SF113">
    <property type="entry name" value="PROTEIN ACTIVITY OF BC1 COMPLEX KINASE 7, CHLOROPLASTIC"/>
    <property type="match status" value="1"/>
</dbReference>
<accession>D7E9U4</accession>
<dbReference type="SUPFAM" id="SSF56112">
    <property type="entry name" value="Protein kinase-like (PK-like)"/>
    <property type="match status" value="1"/>
</dbReference>
<dbReference type="AlphaFoldDB" id="D7E9U4"/>
<dbReference type="GO" id="GO:0004674">
    <property type="term" value="F:protein serine/threonine kinase activity"/>
    <property type="evidence" value="ECO:0007669"/>
    <property type="project" value="UniProtKB-KW"/>
</dbReference>
<gene>
    <name evidence="4" type="ordered locus">Metev_1514</name>
</gene>
<dbReference type="PANTHER" id="PTHR10566">
    <property type="entry name" value="CHAPERONE-ACTIVITY OF BC1 COMPLEX CABC1 -RELATED"/>
    <property type="match status" value="1"/>
</dbReference>
<dbReference type="InterPro" id="IPR004147">
    <property type="entry name" value="ABC1_dom"/>
</dbReference>
<reference evidence="4 5" key="1">
    <citation type="submission" date="2010-06" db="EMBL/GenBank/DDBJ databases">
        <title>Complete sequence chromosome of Methanohalobium evestigatum Z-7303.</title>
        <authorList>
            <consortium name="US DOE Joint Genome Institute"/>
            <person name="Lucas S."/>
            <person name="Copeland A."/>
            <person name="Lapidus A."/>
            <person name="Cheng J.-F."/>
            <person name="Bruce D."/>
            <person name="Goodwin L."/>
            <person name="Pitluck S."/>
            <person name="Saunders E."/>
            <person name="Detter J.C."/>
            <person name="Han C."/>
            <person name="Tapia R."/>
            <person name="Land M."/>
            <person name="Hauser L."/>
            <person name="Kyrpides N."/>
            <person name="Mikhailova N."/>
            <person name="Sieprawska-Lupa M."/>
            <person name="Whitman W.B."/>
            <person name="Anderson I."/>
            <person name="Woyke T."/>
        </authorList>
    </citation>
    <scope>NUCLEOTIDE SEQUENCE [LARGE SCALE GENOMIC DNA]</scope>
    <source>
        <strain evidence="5">ATCC BAA-1072 / DSM 3721 / NBRC 107634 / OCM 161 / Z-7303</strain>
    </source>
</reference>
<evidence type="ECO:0000259" key="3">
    <source>
        <dbReference type="PROSITE" id="PS50011"/>
    </source>
</evidence>
<dbReference type="STRING" id="644295.Metev_1514"/>
<dbReference type="HOGENOM" id="CLU_006533_0_2_2"/>
<dbReference type="CDD" id="cd05121">
    <property type="entry name" value="ABC1_ADCK3-like"/>
    <property type="match status" value="1"/>
</dbReference>
<dbReference type="SMART" id="SM00220">
    <property type="entry name" value="S_TKc"/>
    <property type="match status" value="1"/>
</dbReference>
<keyword evidence="2" id="KW-0812">Transmembrane</keyword>
<evidence type="ECO:0000256" key="1">
    <source>
        <dbReference type="ARBA" id="ARBA00009670"/>
    </source>
</evidence>
<dbReference type="EMBL" id="CP002069">
    <property type="protein sequence ID" value="ADI74366.1"/>
    <property type="molecule type" value="Genomic_DNA"/>
</dbReference>
<keyword evidence="2" id="KW-1133">Transmembrane helix</keyword>